<evidence type="ECO:0000256" key="4">
    <source>
        <dbReference type="ARBA" id="ARBA00022723"/>
    </source>
</evidence>
<dbReference type="InterPro" id="IPR002716">
    <property type="entry name" value="PIN_dom"/>
</dbReference>
<dbReference type="PANTHER" id="PTHR33653:SF1">
    <property type="entry name" value="RIBONUCLEASE VAPC2"/>
    <property type="match status" value="1"/>
</dbReference>
<evidence type="ECO:0000256" key="3">
    <source>
        <dbReference type="ARBA" id="ARBA00022722"/>
    </source>
</evidence>
<gene>
    <name evidence="9" type="ORF">PMG71_21970</name>
</gene>
<reference evidence="9 10" key="1">
    <citation type="submission" date="2023-01" db="EMBL/GenBank/DDBJ databases">
        <title>Novel diversity within Roseofilum (Cyanobacteria; Desertifilaceae) from marine benthic mats with descriptions of four novel species.</title>
        <authorList>
            <person name="Wang Y."/>
            <person name="Berthold D.E."/>
            <person name="Hu J."/>
            <person name="Lefler F.W."/>
            <person name="Laughinghouse H.D. IV."/>
        </authorList>
    </citation>
    <scope>NUCLEOTIDE SEQUENCE [LARGE SCALE GENOMIC DNA]</scope>
    <source>
        <strain evidence="9 10">BLCC-M154</strain>
    </source>
</reference>
<dbReference type="EMBL" id="JAQOSP010000141">
    <property type="protein sequence ID" value="MDJ1172099.1"/>
    <property type="molecule type" value="Genomic_DNA"/>
</dbReference>
<evidence type="ECO:0000259" key="8">
    <source>
        <dbReference type="Pfam" id="PF01850"/>
    </source>
</evidence>
<proteinExistence type="inferred from homology"/>
<dbReference type="Gene3D" id="3.40.50.1010">
    <property type="entry name" value="5'-nuclease"/>
    <property type="match status" value="1"/>
</dbReference>
<name>A0ABT7B0B0_9CYAN</name>
<evidence type="ECO:0000313" key="9">
    <source>
        <dbReference type="EMBL" id="MDJ1172099.1"/>
    </source>
</evidence>
<evidence type="ECO:0000256" key="2">
    <source>
        <dbReference type="ARBA" id="ARBA00022649"/>
    </source>
</evidence>
<comment type="caution">
    <text evidence="9">The sequence shown here is derived from an EMBL/GenBank/DDBJ whole genome shotgun (WGS) entry which is preliminary data.</text>
</comment>
<sequence>MLVLDTDILIDVLRGHQPAIEWFSTLSEIPSIPGFVVMELIQNAQNKQEVNQVFKLIAPLPVIWLTEADCTKALSDFSQYHLSDGLGLLDALIAHCALGQQATLCTFNIKHYRVIRNLKISQPYVRSLKP</sequence>
<evidence type="ECO:0000256" key="6">
    <source>
        <dbReference type="ARBA" id="ARBA00022842"/>
    </source>
</evidence>
<keyword evidence="2" id="KW-1277">Toxin-antitoxin system</keyword>
<dbReference type="Pfam" id="PF01850">
    <property type="entry name" value="PIN"/>
    <property type="match status" value="1"/>
</dbReference>
<keyword evidence="6" id="KW-0460">Magnesium</keyword>
<dbReference type="PANTHER" id="PTHR33653">
    <property type="entry name" value="RIBONUCLEASE VAPC2"/>
    <property type="match status" value="1"/>
</dbReference>
<keyword evidence="4" id="KW-0479">Metal-binding</keyword>
<keyword evidence="10" id="KW-1185">Reference proteome</keyword>
<keyword evidence="5" id="KW-0378">Hydrolase</keyword>
<dbReference type="RefSeq" id="WP_283755852.1">
    <property type="nucleotide sequence ID" value="NZ_JAQOSP010000141.1"/>
</dbReference>
<dbReference type="Proteomes" id="UP001235303">
    <property type="component" value="Unassembled WGS sequence"/>
</dbReference>
<comment type="cofactor">
    <cofactor evidence="1">
        <name>Mg(2+)</name>
        <dbReference type="ChEBI" id="CHEBI:18420"/>
    </cofactor>
</comment>
<dbReference type="SUPFAM" id="SSF88723">
    <property type="entry name" value="PIN domain-like"/>
    <property type="match status" value="1"/>
</dbReference>
<dbReference type="InterPro" id="IPR050556">
    <property type="entry name" value="Type_II_TA_system_RNase"/>
</dbReference>
<keyword evidence="3" id="KW-0540">Nuclease</keyword>
<evidence type="ECO:0000256" key="7">
    <source>
        <dbReference type="ARBA" id="ARBA00038093"/>
    </source>
</evidence>
<evidence type="ECO:0000256" key="1">
    <source>
        <dbReference type="ARBA" id="ARBA00001946"/>
    </source>
</evidence>
<comment type="similarity">
    <text evidence="7">Belongs to the PINc/VapC protein family.</text>
</comment>
<organism evidence="9 10">
    <name type="scientific">Roseofilum acuticapitatum BLCC-M154</name>
    <dbReference type="NCBI Taxonomy" id="3022444"/>
    <lineage>
        <taxon>Bacteria</taxon>
        <taxon>Bacillati</taxon>
        <taxon>Cyanobacteriota</taxon>
        <taxon>Cyanophyceae</taxon>
        <taxon>Desertifilales</taxon>
        <taxon>Desertifilaceae</taxon>
        <taxon>Roseofilum</taxon>
        <taxon>Roseofilum acuticapitatum</taxon>
    </lineage>
</organism>
<feature type="domain" description="PIN" evidence="8">
    <location>
        <begin position="3"/>
        <end position="114"/>
    </location>
</feature>
<evidence type="ECO:0000256" key="5">
    <source>
        <dbReference type="ARBA" id="ARBA00022801"/>
    </source>
</evidence>
<accession>A0ABT7B0B0</accession>
<dbReference type="InterPro" id="IPR029060">
    <property type="entry name" value="PIN-like_dom_sf"/>
</dbReference>
<evidence type="ECO:0000313" key="10">
    <source>
        <dbReference type="Proteomes" id="UP001235303"/>
    </source>
</evidence>
<protein>
    <submittedName>
        <fullName evidence="9">PIN domain-containing protein</fullName>
    </submittedName>
</protein>